<name>A0A8C6MRZ6_MUSSI</name>
<feature type="chain" id="PRO_5034119412" description="WAP domain-containing protein" evidence="1">
    <location>
        <begin position="23"/>
        <end position="76"/>
    </location>
</feature>
<keyword evidence="4" id="KW-1185">Reference proteome</keyword>
<organism evidence="3 4">
    <name type="scientific">Mus spicilegus</name>
    <name type="common">Mound-building mouse</name>
    <dbReference type="NCBI Taxonomy" id="10103"/>
    <lineage>
        <taxon>Eukaryota</taxon>
        <taxon>Metazoa</taxon>
        <taxon>Chordata</taxon>
        <taxon>Craniata</taxon>
        <taxon>Vertebrata</taxon>
        <taxon>Euteleostomi</taxon>
        <taxon>Mammalia</taxon>
        <taxon>Eutheria</taxon>
        <taxon>Euarchontoglires</taxon>
        <taxon>Glires</taxon>
        <taxon>Rodentia</taxon>
        <taxon>Myomorpha</taxon>
        <taxon>Muroidea</taxon>
        <taxon>Muridae</taxon>
        <taxon>Murinae</taxon>
        <taxon>Mus</taxon>
        <taxon>Mus</taxon>
    </lineage>
</organism>
<dbReference type="Proteomes" id="UP000694415">
    <property type="component" value="Unplaced"/>
</dbReference>
<proteinExistence type="predicted"/>
<dbReference type="SUPFAM" id="SSF57256">
    <property type="entry name" value="Elafin-like"/>
    <property type="match status" value="1"/>
</dbReference>
<protein>
    <recommendedName>
        <fullName evidence="2">WAP domain-containing protein</fullName>
    </recommendedName>
</protein>
<evidence type="ECO:0000313" key="4">
    <source>
        <dbReference type="Proteomes" id="UP000694415"/>
    </source>
</evidence>
<dbReference type="GO" id="GO:0030414">
    <property type="term" value="F:peptidase inhibitor activity"/>
    <property type="evidence" value="ECO:0007669"/>
    <property type="project" value="InterPro"/>
</dbReference>
<keyword evidence="1" id="KW-0732">Signal</keyword>
<dbReference type="GeneTree" id="ENSGT01150000290729"/>
<feature type="signal peptide" evidence="1">
    <location>
        <begin position="1"/>
        <end position="22"/>
    </location>
</feature>
<dbReference type="Pfam" id="PF00095">
    <property type="entry name" value="WAP"/>
    <property type="match status" value="1"/>
</dbReference>
<dbReference type="AlphaFoldDB" id="A0A8C6MRZ6"/>
<evidence type="ECO:0000259" key="2">
    <source>
        <dbReference type="Pfam" id="PF00095"/>
    </source>
</evidence>
<sequence length="76" mass="8362">MKTATVLFLVALIAVGMNTTYAVSSPKKFEKHGTCPKWPTQSFGDGFHACAEDESCPKDQKCCNIEGVFLFVFLLL</sequence>
<dbReference type="InterPro" id="IPR036645">
    <property type="entry name" value="Elafin-like_sf"/>
</dbReference>
<dbReference type="Ensembl" id="ENSMSIT00000010823.1">
    <property type="protein sequence ID" value="ENSMSIP00000008498.1"/>
    <property type="gene ID" value="ENSMSIG00000007563.1"/>
</dbReference>
<dbReference type="Gene3D" id="4.10.75.10">
    <property type="entry name" value="Elafin-like"/>
    <property type="match status" value="1"/>
</dbReference>
<reference evidence="3" key="2">
    <citation type="submission" date="2025-09" db="UniProtKB">
        <authorList>
            <consortium name="Ensembl"/>
        </authorList>
    </citation>
    <scope>IDENTIFICATION</scope>
</reference>
<evidence type="ECO:0000256" key="1">
    <source>
        <dbReference type="SAM" id="SignalP"/>
    </source>
</evidence>
<accession>A0A8C6MRZ6</accession>
<dbReference type="InterPro" id="IPR008197">
    <property type="entry name" value="WAP_dom"/>
</dbReference>
<feature type="domain" description="WAP" evidence="2">
    <location>
        <begin position="31"/>
        <end position="64"/>
    </location>
</feature>
<dbReference type="CDD" id="cd00199">
    <property type="entry name" value="WAP"/>
    <property type="match status" value="1"/>
</dbReference>
<evidence type="ECO:0000313" key="3">
    <source>
        <dbReference type="Ensembl" id="ENSMSIP00000008498.1"/>
    </source>
</evidence>
<dbReference type="GO" id="GO:0005576">
    <property type="term" value="C:extracellular region"/>
    <property type="evidence" value="ECO:0007669"/>
    <property type="project" value="InterPro"/>
</dbReference>
<reference evidence="3" key="1">
    <citation type="submission" date="2025-08" db="UniProtKB">
        <authorList>
            <consortium name="Ensembl"/>
        </authorList>
    </citation>
    <scope>IDENTIFICATION</scope>
</reference>